<dbReference type="Gene3D" id="3.30.1240.10">
    <property type="match status" value="1"/>
</dbReference>
<dbReference type="GeneID" id="83015058"/>
<keyword evidence="2" id="KW-1185">Reference proteome</keyword>
<dbReference type="PROSITE" id="PS01229">
    <property type="entry name" value="COF_2"/>
    <property type="match status" value="1"/>
</dbReference>
<dbReference type="Gene3D" id="3.40.50.1000">
    <property type="entry name" value="HAD superfamily/HAD-like"/>
    <property type="match status" value="1"/>
</dbReference>
<dbReference type="GO" id="GO:0005829">
    <property type="term" value="C:cytosol"/>
    <property type="evidence" value="ECO:0007669"/>
    <property type="project" value="TreeGrafter"/>
</dbReference>
<dbReference type="EMBL" id="QRUP01000006">
    <property type="protein sequence ID" value="RGR75063.1"/>
    <property type="molecule type" value="Genomic_DNA"/>
</dbReference>
<dbReference type="SFLD" id="SFLDG01140">
    <property type="entry name" value="C2.B:_Phosphomannomutase_and_P"/>
    <property type="match status" value="1"/>
</dbReference>
<dbReference type="InterPro" id="IPR000150">
    <property type="entry name" value="Cof"/>
</dbReference>
<dbReference type="PANTHER" id="PTHR10000">
    <property type="entry name" value="PHOSPHOSERINE PHOSPHATASE"/>
    <property type="match status" value="1"/>
</dbReference>
<protein>
    <submittedName>
        <fullName evidence="1">HAD family phosphatase</fullName>
    </submittedName>
</protein>
<dbReference type="SUPFAM" id="SSF56784">
    <property type="entry name" value="HAD-like"/>
    <property type="match status" value="1"/>
</dbReference>
<dbReference type="NCBIfam" id="TIGR01484">
    <property type="entry name" value="HAD-SF-IIB"/>
    <property type="match status" value="1"/>
</dbReference>
<dbReference type="NCBIfam" id="TIGR00099">
    <property type="entry name" value="Cof-subfamily"/>
    <property type="match status" value="1"/>
</dbReference>
<sequence>MSKARAVFFDIDHTLFSHTLHDVPASAYTALEKLKQNGSQIALCTSRAVEELVNLPPKLTDLLDGVVCAQGGIIMDHGKIIASKIIDEGDAERVIDYCRRNNLVVRYSGVHGENSHDLHYTQEISDLFYFLYKMRPGQTLWKHQPLVNIIFYTRDAQHVDAIRPLLHNSHLMVMHFANEVTAADANKASGMLELAAHWGFDESQTVAFGDGYNDVEMIRRAGLGIAMGNGCDEAKQAADYVSDDIDRDGVYKACLHFGLIEEENHAEN</sequence>
<dbReference type="InterPro" id="IPR036412">
    <property type="entry name" value="HAD-like_sf"/>
</dbReference>
<name>A0A412G3G2_9FIRM</name>
<dbReference type="InterPro" id="IPR006379">
    <property type="entry name" value="HAD-SF_hydro_IIB"/>
</dbReference>
<dbReference type="RefSeq" id="WP_117894555.1">
    <property type="nucleotide sequence ID" value="NZ_CABJCV010000006.1"/>
</dbReference>
<evidence type="ECO:0000313" key="2">
    <source>
        <dbReference type="Proteomes" id="UP000284178"/>
    </source>
</evidence>
<gene>
    <name evidence="1" type="ORF">DWY25_06520</name>
</gene>
<dbReference type="AlphaFoldDB" id="A0A412G3G2"/>
<dbReference type="InterPro" id="IPR023214">
    <property type="entry name" value="HAD_sf"/>
</dbReference>
<dbReference type="GO" id="GO:0000287">
    <property type="term" value="F:magnesium ion binding"/>
    <property type="evidence" value="ECO:0007669"/>
    <property type="project" value="TreeGrafter"/>
</dbReference>
<proteinExistence type="predicted"/>
<dbReference type="SFLD" id="SFLDS00003">
    <property type="entry name" value="Haloacid_Dehalogenase"/>
    <property type="match status" value="1"/>
</dbReference>
<reference evidence="1 2" key="1">
    <citation type="submission" date="2018-08" db="EMBL/GenBank/DDBJ databases">
        <title>A genome reference for cultivated species of the human gut microbiota.</title>
        <authorList>
            <person name="Zou Y."/>
            <person name="Xue W."/>
            <person name="Luo G."/>
        </authorList>
    </citation>
    <scope>NUCLEOTIDE SEQUENCE [LARGE SCALE GENOMIC DNA]</scope>
    <source>
        <strain evidence="1 2">AF24-29</strain>
    </source>
</reference>
<organism evidence="1 2">
    <name type="scientific">Holdemania filiformis</name>
    <dbReference type="NCBI Taxonomy" id="61171"/>
    <lineage>
        <taxon>Bacteria</taxon>
        <taxon>Bacillati</taxon>
        <taxon>Bacillota</taxon>
        <taxon>Erysipelotrichia</taxon>
        <taxon>Erysipelotrichales</taxon>
        <taxon>Erysipelotrichaceae</taxon>
        <taxon>Holdemania</taxon>
    </lineage>
</organism>
<dbReference type="PANTHER" id="PTHR10000:SF25">
    <property type="entry name" value="PHOSPHATASE YKRA-RELATED"/>
    <property type="match status" value="1"/>
</dbReference>
<accession>A0A412G3G2</accession>
<dbReference type="GO" id="GO:0016791">
    <property type="term" value="F:phosphatase activity"/>
    <property type="evidence" value="ECO:0007669"/>
    <property type="project" value="TreeGrafter"/>
</dbReference>
<dbReference type="Pfam" id="PF08282">
    <property type="entry name" value="Hydrolase_3"/>
    <property type="match status" value="1"/>
</dbReference>
<comment type="caution">
    <text evidence="1">The sequence shown here is derived from an EMBL/GenBank/DDBJ whole genome shotgun (WGS) entry which is preliminary data.</text>
</comment>
<dbReference type="Proteomes" id="UP000284178">
    <property type="component" value="Unassembled WGS sequence"/>
</dbReference>
<evidence type="ECO:0000313" key="1">
    <source>
        <dbReference type="EMBL" id="RGR75063.1"/>
    </source>
</evidence>